<evidence type="ECO:0000313" key="3">
    <source>
        <dbReference type="Proteomes" id="UP000015100"/>
    </source>
</evidence>
<evidence type="ECO:0000313" key="2">
    <source>
        <dbReference type="EMBL" id="EPS40506.1"/>
    </source>
</evidence>
<name>S8AH65_DACHA</name>
<gene>
    <name evidence="2" type="ORF">H072_5654</name>
</gene>
<organism evidence="2 3">
    <name type="scientific">Dactylellina haptotyla (strain CBS 200.50)</name>
    <name type="common">Nematode-trapping fungus</name>
    <name type="synonym">Monacrosporium haptotylum</name>
    <dbReference type="NCBI Taxonomy" id="1284197"/>
    <lineage>
        <taxon>Eukaryota</taxon>
        <taxon>Fungi</taxon>
        <taxon>Dikarya</taxon>
        <taxon>Ascomycota</taxon>
        <taxon>Pezizomycotina</taxon>
        <taxon>Orbiliomycetes</taxon>
        <taxon>Orbiliales</taxon>
        <taxon>Orbiliaceae</taxon>
        <taxon>Dactylellina</taxon>
    </lineage>
</organism>
<accession>S8AH65</accession>
<reference evidence="3" key="2">
    <citation type="submission" date="2013-04" db="EMBL/GenBank/DDBJ databases">
        <title>Genomic mechanisms accounting for the adaptation to parasitism in nematode-trapping fungi.</title>
        <authorList>
            <person name="Ahren D.G."/>
        </authorList>
    </citation>
    <scope>NUCLEOTIDE SEQUENCE [LARGE SCALE GENOMIC DNA]</scope>
    <source>
        <strain evidence="3">CBS 200.50</strain>
    </source>
</reference>
<dbReference type="Proteomes" id="UP000015100">
    <property type="component" value="Unassembled WGS sequence"/>
</dbReference>
<dbReference type="AlphaFoldDB" id="S8AH65"/>
<dbReference type="EMBL" id="AQGS01000340">
    <property type="protein sequence ID" value="EPS40506.1"/>
    <property type="molecule type" value="Genomic_DNA"/>
</dbReference>
<protein>
    <submittedName>
        <fullName evidence="2">Uncharacterized protein</fullName>
    </submittedName>
</protein>
<proteinExistence type="predicted"/>
<keyword evidence="1" id="KW-0732">Signal</keyword>
<reference evidence="2 3" key="1">
    <citation type="journal article" date="2013" name="PLoS Genet.">
        <title>Genomic mechanisms accounting for the adaptation to parasitism in nematode-trapping fungi.</title>
        <authorList>
            <person name="Meerupati T."/>
            <person name="Andersson K.M."/>
            <person name="Friman E."/>
            <person name="Kumar D."/>
            <person name="Tunlid A."/>
            <person name="Ahren D."/>
        </authorList>
    </citation>
    <scope>NUCLEOTIDE SEQUENCE [LARGE SCALE GENOMIC DNA]</scope>
    <source>
        <strain evidence="2 3">CBS 200.50</strain>
    </source>
</reference>
<feature type="signal peptide" evidence="1">
    <location>
        <begin position="1"/>
        <end position="21"/>
    </location>
</feature>
<dbReference type="OrthoDB" id="1896086at2759"/>
<evidence type="ECO:0000256" key="1">
    <source>
        <dbReference type="SAM" id="SignalP"/>
    </source>
</evidence>
<sequence length="314" mass="34438">MWYSNLSTYILFIAIVKLASCLPSGGVDLKNDPVKFKYETGVLKITIDTPPQSQGDLETLVSNLLARDDMKHLNSSLLKRDDPCDQKAPNFNGQFVRGCNKHLLAEDGKCPFRAEGKDCATFCETRRKFFYGKEIPYDAEVILNGPGAPERSLSKGVSVSWGVSLGLTAGLADPTGVASGGIGFDISKEVSYSLDQDFHATNMKNWCGYFTFVPKTVQSCGSITKFGQTEIVGPNGAVSKVCDEGKVLETLPDKCVSYPFRTPNGNGDGVTLVVYTRCDLPHFIAPMREQNEIYRQPEVADLSPKTHEKNPFDP</sequence>
<dbReference type="eggNOG" id="ENOG502T1WF">
    <property type="taxonomic scope" value="Eukaryota"/>
</dbReference>
<feature type="chain" id="PRO_5004560631" evidence="1">
    <location>
        <begin position="22"/>
        <end position="314"/>
    </location>
</feature>
<comment type="caution">
    <text evidence="2">The sequence shown here is derived from an EMBL/GenBank/DDBJ whole genome shotgun (WGS) entry which is preliminary data.</text>
</comment>
<dbReference type="HOGENOM" id="CLU_885723_0_0_1"/>
<keyword evidence="3" id="KW-1185">Reference proteome</keyword>